<dbReference type="CDD" id="cd04724">
    <property type="entry name" value="Tryptophan_synthase_alpha"/>
    <property type="match status" value="1"/>
</dbReference>
<evidence type="ECO:0000313" key="12">
    <source>
        <dbReference type="Proteomes" id="UP000218399"/>
    </source>
</evidence>
<evidence type="ECO:0000256" key="6">
    <source>
        <dbReference type="ARBA" id="ARBA00023141"/>
    </source>
</evidence>
<comment type="function">
    <text evidence="1 9">The alpha subunit is responsible for the aldol cleavage of indoleglycerol phosphate to indole and glyceraldehyde 3-phosphate.</text>
</comment>
<comment type="catalytic activity">
    <reaction evidence="8 9">
        <text>(1S,2R)-1-C-(indol-3-yl)glycerol 3-phosphate + L-serine = D-glyceraldehyde 3-phosphate + L-tryptophan + H2O</text>
        <dbReference type="Rhea" id="RHEA:10532"/>
        <dbReference type="ChEBI" id="CHEBI:15377"/>
        <dbReference type="ChEBI" id="CHEBI:33384"/>
        <dbReference type="ChEBI" id="CHEBI:57912"/>
        <dbReference type="ChEBI" id="CHEBI:58866"/>
        <dbReference type="ChEBI" id="CHEBI:59776"/>
        <dbReference type="EC" id="4.2.1.20"/>
    </reaction>
</comment>
<name>A0A2A2EE72_9BIFI</name>
<evidence type="ECO:0000256" key="8">
    <source>
        <dbReference type="ARBA" id="ARBA00049047"/>
    </source>
</evidence>
<evidence type="ECO:0000313" key="11">
    <source>
        <dbReference type="EMBL" id="PAU67331.1"/>
    </source>
</evidence>
<dbReference type="PANTHER" id="PTHR43406:SF1">
    <property type="entry name" value="TRYPTOPHAN SYNTHASE ALPHA CHAIN, CHLOROPLASTIC"/>
    <property type="match status" value="1"/>
</dbReference>
<dbReference type="GO" id="GO:0004834">
    <property type="term" value="F:tryptophan synthase activity"/>
    <property type="evidence" value="ECO:0007669"/>
    <property type="project" value="UniProtKB-UniRule"/>
</dbReference>
<evidence type="ECO:0000256" key="1">
    <source>
        <dbReference type="ARBA" id="ARBA00003365"/>
    </source>
</evidence>
<dbReference type="Proteomes" id="UP000218399">
    <property type="component" value="Unassembled WGS sequence"/>
</dbReference>
<evidence type="ECO:0000256" key="5">
    <source>
        <dbReference type="ARBA" id="ARBA00022822"/>
    </source>
</evidence>
<comment type="caution">
    <text evidence="11">The sequence shown here is derived from an EMBL/GenBank/DDBJ whole genome shotgun (WGS) entry which is preliminary data.</text>
</comment>
<dbReference type="Pfam" id="PF00290">
    <property type="entry name" value="Trp_syntA"/>
    <property type="match status" value="1"/>
</dbReference>
<comment type="subunit">
    <text evidence="3 9">Tetramer of two alpha and two beta chains.</text>
</comment>
<dbReference type="AlphaFoldDB" id="A0A2A2EE72"/>
<dbReference type="OrthoDB" id="9804578at2"/>
<evidence type="ECO:0000256" key="2">
    <source>
        <dbReference type="ARBA" id="ARBA00004733"/>
    </source>
</evidence>
<keyword evidence="5 9" id="KW-0822">Tryptophan biosynthesis</keyword>
<dbReference type="NCBIfam" id="TIGR00262">
    <property type="entry name" value="trpA"/>
    <property type="match status" value="1"/>
</dbReference>
<dbReference type="EMBL" id="MVOH01000015">
    <property type="protein sequence ID" value="PAU67331.1"/>
    <property type="molecule type" value="Genomic_DNA"/>
</dbReference>
<evidence type="ECO:0000256" key="10">
    <source>
        <dbReference type="RuleBase" id="RU003662"/>
    </source>
</evidence>
<keyword evidence="7 9" id="KW-0456">Lyase</keyword>
<reference evidence="11 12" key="1">
    <citation type="journal article" date="2017" name="ISME J.">
        <title>Unveiling bifidobacterial biogeography across the mammalian branch of the tree of life.</title>
        <authorList>
            <person name="Milani C."/>
            <person name="Mangifesta M."/>
            <person name="Mancabelli L."/>
            <person name="Lugli G.A."/>
            <person name="James K."/>
            <person name="Duranti S."/>
            <person name="Turroni F."/>
            <person name="Ferrario C."/>
            <person name="Ossiprandi M.C."/>
            <person name="van Sinderen D."/>
            <person name="Ventura M."/>
        </authorList>
    </citation>
    <scope>NUCLEOTIDE SEQUENCE [LARGE SCALE GENOMIC DNA]</scope>
    <source>
        <strain evidence="12">Ham19E</strain>
    </source>
</reference>
<dbReference type="FunFam" id="3.20.20.70:FF:000037">
    <property type="entry name" value="Tryptophan synthase alpha chain"/>
    <property type="match status" value="1"/>
</dbReference>
<protein>
    <recommendedName>
        <fullName evidence="9">Tryptophan synthase alpha chain</fullName>
        <ecNumber evidence="9">4.2.1.20</ecNumber>
    </recommendedName>
</protein>
<keyword evidence="12" id="KW-1185">Reference proteome</keyword>
<comment type="pathway">
    <text evidence="2 9">Amino-acid biosynthesis; L-tryptophan biosynthesis; L-tryptophan from chorismate: step 5/5.</text>
</comment>
<evidence type="ECO:0000256" key="3">
    <source>
        <dbReference type="ARBA" id="ARBA00011270"/>
    </source>
</evidence>
<dbReference type="PANTHER" id="PTHR43406">
    <property type="entry name" value="TRYPTOPHAN SYNTHASE, ALPHA CHAIN"/>
    <property type="match status" value="1"/>
</dbReference>
<dbReference type="InterPro" id="IPR018204">
    <property type="entry name" value="Trp_synthase_alpha_AS"/>
</dbReference>
<evidence type="ECO:0000256" key="9">
    <source>
        <dbReference type="HAMAP-Rule" id="MF_00131"/>
    </source>
</evidence>
<dbReference type="EC" id="4.2.1.20" evidence="9"/>
<feature type="active site" description="Proton acceptor" evidence="9">
    <location>
        <position position="100"/>
    </location>
</feature>
<feature type="active site" description="Proton acceptor" evidence="9">
    <location>
        <position position="89"/>
    </location>
</feature>
<keyword evidence="6 9" id="KW-0057">Aromatic amino acid biosynthesis</keyword>
<proteinExistence type="inferred from homology"/>
<dbReference type="HAMAP" id="MF_00131">
    <property type="entry name" value="Trp_synth_alpha"/>
    <property type="match status" value="1"/>
</dbReference>
<dbReference type="InterPro" id="IPR002028">
    <property type="entry name" value="Trp_synthase_suA"/>
</dbReference>
<dbReference type="GO" id="GO:0005829">
    <property type="term" value="C:cytosol"/>
    <property type="evidence" value="ECO:0007669"/>
    <property type="project" value="TreeGrafter"/>
</dbReference>
<dbReference type="InterPro" id="IPR011060">
    <property type="entry name" value="RibuloseP-bd_barrel"/>
</dbReference>
<gene>
    <name evidence="9" type="primary">trpA</name>
    <name evidence="11" type="ORF">B1526_1416</name>
</gene>
<sequence>MRETIDIIDNGDGAFVANVTEETQGAAARVPEQPLGISHRPSPCRELFAAYKAQDKPAFIGYLPFGFPDPDLSLEAFRTMVDNGTDIVEIGLPYSDPVMDGPVIQAASQIALRNGERIADVFKAVETVANAGGVPLIMSYWNLIYHYGVERFTTDFANAGGAGLITPDLIPDEAGEWIEAADRHGLDRVFLVSPDSTNTRLRVVAENTRGFVYAAARMGVTGERATLNDSSQELVARTRAAGAENVCVGIGVSTPVQGATVGRYADGVIVGSALVHTLLDENGAVRDPVQGLGALANTTAALADAIHGCRA</sequence>
<accession>A0A2A2EE72</accession>
<dbReference type="InterPro" id="IPR013785">
    <property type="entry name" value="Aldolase_TIM"/>
</dbReference>
<comment type="similarity">
    <text evidence="9 10">Belongs to the TrpA family.</text>
</comment>
<dbReference type="RefSeq" id="WP_095615378.1">
    <property type="nucleotide sequence ID" value="NZ_MVOH01000015.1"/>
</dbReference>
<organism evidence="11 12">
    <name type="scientific">Bifidobacterium criceti</name>
    <dbReference type="NCBI Taxonomy" id="1960969"/>
    <lineage>
        <taxon>Bacteria</taxon>
        <taxon>Bacillati</taxon>
        <taxon>Actinomycetota</taxon>
        <taxon>Actinomycetes</taxon>
        <taxon>Bifidobacteriales</taxon>
        <taxon>Bifidobacteriaceae</taxon>
        <taxon>Bifidobacterium</taxon>
    </lineage>
</organism>
<keyword evidence="4 9" id="KW-0028">Amino-acid biosynthesis</keyword>
<evidence type="ECO:0000256" key="7">
    <source>
        <dbReference type="ARBA" id="ARBA00023239"/>
    </source>
</evidence>
<evidence type="ECO:0000256" key="4">
    <source>
        <dbReference type="ARBA" id="ARBA00022605"/>
    </source>
</evidence>
<dbReference type="Gene3D" id="3.20.20.70">
    <property type="entry name" value="Aldolase class I"/>
    <property type="match status" value="1"/>
</dbReference>
<dbReference type="PROSITE" id="PS00167">
    <property type="entry name" value="TRP_SYNTHASE_ALPHA"/>
    <property type="match status" value="1"/>
</dbReference>
<dbReference type="UniPathway" id="UPA00035">
    <property type="reaction ID" value="UER00044"/>
</dbReference>
<dbReference type="SUPFAM" id="SSF51366">
    <property type="entry name" value="Ribulose-phoshate binding barrel"/>
    <property type="match status" value="1"/>
</dbReference>